<dbReference type="KEGG" id="vg:60320987"/>
<dbReference type="EMBL" id="MN284893">
    <property type="protein sequence ID" value="QFP94637.1"/>
    <property type="molecule type" value="Genomic_DNA"/>
</dbReference>
<keyword evidence="1" id="KW-0472">Membrane</keyword>
<gene>
    <name evidence="2" type="primary">17</name>
    <name evidence="2" type="ORF">SEA_LILMCDREAMY_17</name>
</gene>
<keyword evidence="1" id="KW-1133">Transmembrane helix</keyword>
<keyword evidence="3" id="KW-1185">Reference proteome</keyword>
<accession>A0A5P8D6H7</accession>
<evidence type="ECO:0000313" key="3">
    <source>
        <dbReference type="Proteomes" id="UP000325405"/>
    </source>
</evidence>
<evidence type="ECO:0000313" key="2">
    <source>
        <dbReference type="EMBL" id="QFP94637.1"/>
    </source>
</evidence>
<feature type="transmembrane region" description="Helical" evidence="1">
    <location>
        <begin position="6"/>
        <end position="28"/>
    </location>
</feature>
<proteinExistence type="predicted"/>
<name>A0A5P8D6H7_9CAUD</name>
<evidence type="ECO:0000256" key="1">
    <source>
        <dbReference type="SAM" id="Phobius"/>
    </source>
</evidence>
<protein>
    <submittedName>
        <fullName evidence="2">Uncharacterized protein</fullName>
    </submittedName>
</protein>
<reference evidence="2 3" key="1">
    <citation type="submission" date="2019-08" db="EMBL/GenBank/DDBJ databases">
        <authorList>
            <person name="Lippold A."/>
            <person name="Marlatt M."/>
            <person name="Cooper K."/>
            <person name="Frohnapfel E."/>
            <person name="Glenski M."/>
            <person name="Johnson H."/>
            <person name="Johnson K."/>
            <person name="Tjaden E."/>
            <person name="Troeh S."/>
            <person name="Hayes S."/>
            <person name="Ettinger A.-S.H."/>
            <person name="Ettinger W.F."/>
            <person name="Haydock J."/>
            <person name="Anders K.R."/>
            <person name="Garlena R.A."/>
            <person name="Russell D.A."/>
            <person name="Pope W.H."/>
            <person name="Jacobs-Sera D."/>
            <person name="Hatfull G.F."/>
        </authorList>
    </citation>
    <scope>NUCLEOTIDE SEQUENCE [LARGE SCALE GENOMIC DNA]</scope>
</reference>
<dbReference type="GeneID" id="60320987"/>
<dbReference type="Proteomes" id="UP000325405">
    <property type="component" value="Segment"/>
</dbReference>
<dbReference type="RefSeq" id="YP_009949581.1">
    <property type="nucleotide sequence ID" value="NC_051582.1"/>
</dbReference>
<sequence length="197" mass="21869">MSHLLSVIWSWAFVAGLAFGALGMRLYLHAKCRWDDRRHPLPGGATHKVPPFARNWFGGLCGVAVVVYILAQTQQTHDETVALTERFGRCTSDLIVAIDNRGNISTGRDDLSEEQRVIFNTIDAHTATLIRLVLNPPPEVVNLSPEQRRAWAANVESDYNTATAPLRARSDEIDRQVSALRKAREASQLPSPRCDGN</sequence>
<organism evidence="2 3">
    <name type="scientific">Mycobacterium phage LilMcDreamy</name>
    <dbReference type="NCBI Taxonomy" id="2652422"/>
    <lineage>
        <taxon>Viruses</taxon>
        <taxon>Duplodnaviria</taxon>
        <taxon>Heunggongvirae</taxon>
        <taxon>Uroviricota</taxon>
        <taxon>Caudoviricetes</taxon>
        <taxon>Bclasvirinae</taxon>
        <taxon>Lilmcdreamyvirus</taxon>
        <taxon>Lilmcdreamyvirus lilmcdreamy</taxon>
    </lineage>
</organism>
<keyword evidence="1" id="KW-0812">Transmembrane</keyword>